<feature type="repeat" description="TPR" evidence="2">
    <location>
        <begin position="75"/>
        <end position="108"/>
    </location>
</feature>
<dbReference type="InterPro" id="IPR051706">
    <property type="entry name" value="Glycosyltransferase_domain"/>
</dbReference>
<feature type="repeat" description="TPR" evidence="2">
    <location>
        <begin position="142"/>
        <end position="175"/>
    </location>
</feature>
<dbReference type="GO" id="GO:0051999">
    <property type="term" value="P:mannosyl-inositol phosphorylceramide biosynthetic process"/>
    <property type="evidence" value="ECO:0007669"/>
    <property type="project" value="TreeGrafter"/>
</dbReference>
<dbReference type="Pfam" id="PF04488">
    <property type="entry name" value="Gly_transf_sug"/>
    <property type="match status" value="1"/>
</dbReference>
<evidence type="ECO:0000256" key="1">
    <source>
        <dbReference type="ARBA" id="ARBA00022679"/>
    </source>
</evidence>
<dbReference type="Gene3D" id="1.25.40.10">
    <property type="entry name" value="Tetratricopeptide repeat domain"/>
    <property type="match status" value="3"/>
</dbReference>
<organism evidence="3 4">
    <name type="scientific">Aureimonas endophytica</name>
    <dbReference type="NCBI Taxonomy" id="2027858"/>
    <lineage>
        <taxon>Bacteria</taxon>
        <taxon>Pseudomonadati</taxon>
        <taxon>Pseudomonadota</taxon>
        <taxon>Alphaproteobacteria</taxon>
        <taxon>Hyphomicrobiales</taxon>
        <taxon>Aurantimonadaceae</taxon>
        <taxon>Aureimonas</taxon>
    </lineage>
</organism>
<evidence type="ECO:0008006" key="5">
    <source>
        <dbReference type="Google" id="ProtNLM"/>
    </source>
</evidence>
<reference evidence="3" key="2">
    <citation type="submission" date="2020-09" db="EMBL/GenBank/DDBJ databases">
        <authorList>
            <person name="Sun Q."/>
            <person name="Zhou Y."/>
        </authorList>
    </citation>
    <scope>NUCLEOTIDE SEQUENCE</scope>
    <source>
        <strain evidence="3">CGMCC 1.15367</strain>
    </source>
</reference>
<dbReference type="GO" id="GO:0000030">
    <property type="term" value="F:mannosyltransferase activity"/>
    <property type="evidence" value="ECO:0007669"/>
    <property type="project" value="TreeGrafter"/>
</dbReference>
<dbReference type="Gene3D" id="3.90.550.20">
    <property type="match status" value="1"/>
</dbReference>
<comment type="caution">
    <text evidence="3">The sequence shown here is derived from an EMBL/GenBank/DDBJ whole genome shotgun (WGS) entry which is preliminary data.</text>
</comment>
<accession>A0A916ZWP9</accession>
<dbReference type="GO" id="GO:0016020">
    <property type="term" value="C:membrane"/>
    <property type="evidence" value="ECO:0007669"/>
    <property type="project" value="GOC"/>
</dbReference>
<protein>
    <recommendedName>
        <fullName evidence="5">Tetratricopeptide repeat protein</fullName>
    </recommendedName>
</protein>
<sequence length="992" mass="106704">MEAGASFAEWRRLGLAARQDGRRESALAAFREATRLDAAERWNRNDIALELLALGRIDAAEGEARDLLDAAPGFAPAHRTLGLLARRRGEREAALGAFRTAATADPRDLWNRQDAAAECQALGRLDEAEADYRAVAAAGPGAHALRGLGQIARQRGAAEEALVWFEAAARLRPEDPWFALDRIAAFRALGRLAEAGGAARDLATRHSDFLPGLLERADILEASAEREAARTLLARLLVTRPDCGEAYRRLARLALHDGETATAERHLRAALAIGAGDATGAVEIRLELHQLLRRSQGPEAARPLLAEAEATLPDHPRLLLALGDDRRERGHLAEAETFYDRALAARPGFAWALIGKAAIARERGDAEPARRLYAEAIRLDPAEGFAQLELAALLRDGGDWSGAREVLATVPDASPRLRAARMAEGLVRRAAGDWPGAAAAFDAVAARFPDFVEALVEASDDWLRAGRAEEAEARLAEAERRAPDHPALLEALARRALLRDDLADAERCLARVTSLDPARLWPWLALARLRALGGAAAAGLALFDGAEARFGPRPEIALARAELLRQIGAPDEARQAIERARAAFPHHVGLRLAEAGARIEAGEWQAAEALLDAPRSGDGPAEGRRQFHLSLLAAQRWDFAEAIRRGEAAVAALPGDGWPRNRLVHAALLALDLDRAARHLDGLAALEAGASALKGKSANRSQSHYGQLLDEFRLDAEVLADLRTALAHPPGERLARLAAIVRAAPDSTAAAVQFFIERRRAARPARPAPVGSAIPPTIHQYWDEAVPPPDLQAYIASWQTLNAGFEHRLWNAASAREVLHGSPVPGALAAFDRAPEPAMKADLFRLALLFAEGGVYADADDRCLRAIAPLVGPERGFVAYQEDLGSLGNNFVAATPGHPILGRALELAVAAVNRGDADILWLATGPGLLTRAAAESLATRPEIEAGFVLLDRSEFLRFSAIHCLAAYKATERHWSRTAFGRARPQATRARSA</sequence>
<evidence type="ECO:0000313" key="4">
    <source>
        <dbReference type="Proteomes" id="UP000644699"/>
    </source>
</evidence>
<name>A0A916ZWP9_9HYPH</name>
<keyword evidence="4" id="KW-1185">Reference proteome</keyword>
<dbReference type="SUPFAM" id="SSF53448">
    <property type="entry name" value="Nucleotide-diphospho-sugar transferases"/>
    <property type="match status" value="1"/>
</dbReference>
<gene>
    <name evidence="3" type="ORF">GCM10011390_37910</name>
</gene>
<proteinExistence type="predicted"/>
<dbReference type="PANTHER" id="PTHR32385">
    <property type="entry name" value="MANNOSYL PHOSPHORYLINOSITOL CERAMIDE SYNTHASE"/>
    <property type="match status" value="1"/>
</dbReference>
<dbReference type="EMBL" id="BMIQ01000006">
    <property type="protein sequence ID" value="GGE15232.1"/>
    <property type="molecule type" value="Genomic_DNA"/>
</dbReference>
<keyword evidence="1" id="KW-0808">Transferase</keyword>
<dbReference type="SMART" id="SM00028">
    <property type="entry name" value="TPR"/>
    <property type="match status" value="8"/>
</dbReference>
<reference evidence="3" key="1">
    <citation type="journal article" date="2014" name="Int. J. Syst. Evol. Microbiol.">
        <title>Complete genome sequence of Corynebacterium casei LMG S-19264T (=DSM 44701T), isolated from a smear-ripened cheese.</title>
        <authorList>
            <consortium name="US DOE Joint Genome Institute (JGI-PGF)"/>
            <person name="Walter F."/>
            <person name="Albersmeier A."/>
            <person name="Kalinowski J."/>
            <person name="Ruckert C."/>
        </authorList>
    </citation>
    <scope>NUCLEOTIDE SEQUENCE</scope>
    <source>
        <strain evidence="3">CGMCC 1.15367</strain>
    </source>
</reference>
<dbReference type="Pfam" id="PF14559">
    <property type="entry name" value="TPR_19"/>
    <property type="match status" value="2"/>
</dbReference>
<dbReference type="RefSeq" id="WP_188911293.1">
    <property type="nucleotide sequence ID" value="NZ_BMIQ01000006.1"/>
</dbReference>
<dbReference type="InterPro" id="IPR019734">
    <property type="entry name" value="TPR_rpt"/>
</dbReference>
<evidence type="ECO:0000256" key="2">
    <source>
        <dbReference type="PROSITE-ProRule" id="PRU00339"/>
    </source>
</evidence>
<dbReference type="InterPro" id="IPR029044">
    <property type="entry name" value="Nucleotide-diphossugar_trans"/>
</dbReference>
<dbReference type="Proteomes" id="UP000644699">
    <property type="component" value="Unassembled WGS sequence"/>
</dbReference>
<dbReference type="InterPro" id="IPR011990">
    <property type="entry name" value="TPR-like_helical_dom_sf"/>
</dbReference>
<dbReference type="SUPFAM" id="SSF48452">
    <property type="entry name" value="TPR-like"/>
    <property type="match status" value="4"/>
</dbReference>
<dbReference type="AlphaFoldDB" id="A0A916ZWP9"/>
<dbReference type="PROSITE" id="PS50005">
    <property type="entry name" value="TPR"/>
    <property type="match status" value="2"/>
</dbReference>
<dbReference type="Pfam" id="PF13432">
    <property type="entry name" value="TPR_16"/>
    <property type="match status" value="4"/>
</dbReference>
<dbReference type="InterPro" id="IPR007577">
    <property type="entry name" value="GlycoTrfase_DXD_sugar-bd_CS"/>
</dbReference>
<keyword evidence="2" id="KW-0802">TPR repeat</keyword>
<evidence type="ECO:0000313" key="3">
    <source>
        <dbReference type="EMBL" id="GGE15232.1"/>
    </source>
</evidence>
<dbReference type="PANTHER" id="PTHR32385:SF15">
    <property type="entry name" value="INOSITOL PHOSPHOCERAMIDE MANNOSYLTRANSFERASE 1"/>
    <property type="match status" value="1"/>
</dbReference>